<organism evidence="1 2">
    <name type="scientific">Secundilactobacillus folii</name>
    <dbReference type="NCBI Taxonomy" id="2678357"/>
    <lineage>
        <taxon>Bacteria</taxon>
        <taxon>Bacillati</taxon>
        <taxon>Bacillota</taxon>
        <taxon>Bacilli</taxon>
        <taxon>Lactobacillales</taxon>
        <taxon>Lactobacillaceae</taxon>
        <taxon>Secundilactobacillus</taxon>
    </lineage>
</organism>
<comment type="caution">
    <text evidence="1">The sequence shown here is derived from an EMBL/GenBank/DDBJ whole genome shotgun (WGS) entry which is preliminary data.</text>
</comment>
<accession>A0A7X2XYG7</accession>
<dbReference type="RefSeq" id="WP_155431927.1">
    <property type="nucleotide sequence ID" value="NZ_WNJO01000009.1"/>
</dbReference>
<sequence>MKKFQHLFGTALLLGTLGVGFNELTTHRPETRAYASATIPKSYRGYWYEKPQYTWQERHTRKNMAIPAIKLAVHSKYVSWRYTGYLPKAPGVKYSHKLYRMHLIKYDRKGHQADLGGRGPFRSYNILTKSHGRLYLGYQGGQFTLKKLK</sequence>
<name>A0A7X2XYG7_9LACO</name>
<protein>
    <submittedName>
        <fullName evidence="1">Uncharacterized protein</fullName>
    </submittedName>
</protein>
<keyword evidence="2" id="KW-1185">Reference proteome</keyword>
<proteinExistence type="predicted"/>
<evidence type="ECO:0000313" key="1">
    <source>
        <dbReference type="EMBL" id="MTV82656.1"/>
    </source>
</evidence>
<dbReference type="AlphaFoldDB" id="A0A7X2XYG7"/>
<dbReference type="EMBL" id="WNJO01000009">
    <property type="protein sequence ID" value="MTV82656.1"/>
    <property type="molecule type" value="Genomic_DNA"/>
</dbReference>
<gene>
    <name evidence="1" type="ORF">GM612_08355</name>
</gene>
<evidence type="ECO:0000313" key="2">
    <source>
        <dbReference type="Proteomes" id="UP000466388"/>
    </source>
</evidence>
<dbReference type="Proteomes" id="UP000466388">
    <property type="component" value="Unassembled WGS sequence"/>
</dbReference>
<reference evidence="1 2" key="1">
    <citation type="submission" date="2019-11" db="EMBL/GenBank/DDBJ databases">
        <title>Lactobacillus sp. nov. CRM56-3, isolated from fermented tea leaves.</title>
        <authorList>
            <person name="Phuengjayaem S."/>
            <person name="Tanasupawat S."/>
        </authorList>
    </citation>
    <scope>NUCLEOTIDE SEQUENCE [LARGE SCALE GENOMIC DNA]</scope>
    <source>
        <strain evidence="1 2">CRM56-3</strain>
    </source>
</reference>